<dbReference type="PROSITE" id="PS00653">
    <property type="entry name" value="GLYCOSYL_HYDROL_F1_2"/>
    <property type="match status" value="1"/>
</dbReference>
<dbReference type="FunFam" id="3.20.20.80:FF:000004">
    <property type="entry name" value="Beta-glucosidase 6-phospho-beta-glucosidase"/>
    <property type="match status" value="1"/>
</dbReference>
<dbReference type="GO" id="GO:0008422">
    <property type="term" value="F:beta-glucosidase activity"/>
    <property type="evidence" value="ECO:0007669"/>
    <property type="project" value="TreeGrafter"/>
</dbReference>
<dbReference type="EMBL" id="CP135996">
    <property type="protein sequence ID" value="WOC32466.1"/>
    <property type="molecule type" value="Genomic_DNA"/>
</dbReference>
<evidence type="ECO:0000256" key="3">
    <source>
        <dbReference type="ARBA" id="ARBA00023295"/>
    </source>
</evidence>
<dbReference type="EC" id="3.2.1.-" evidence="5"/>
<dbReference type="Pfam" id="PF00232">
    <property type="entry name" value="Glyco_hydro_1"/>
    <property type="match status" value="1"/>
</dbReference>
<reference evidence="5 6" key="2">
    <citation type="submission" date="2024-06" db="EMBL/GenBank/DDBJ databases">
        <title>Caproicibacterium argilliputei sp. nov, a novel caproic acid producing anaerobic bacterium isolated from pit mud.</title>
        <authorList>
            <person name="Xia S."/>
        </authorList>
    </citation>
    <scope>NUCLEOTIDE SEQUENCE [LARGE SCALE GENOMIC DNA]</scope>
    <source>
        <strain evidence="5 6">ZCY20-5</strain>
    </source>
</reference>
<dbReference type="PANTHER" id="PTHR10353">
    <property type="entry name" value="GLYCOSYL HYDROLASE"/>
    <property type="match status" value="1"/>
</dbReference>
<name>A0AA97DBN5_9FIRM</name>
<comment type="similarity">
    <text evidence="1 4">Belongs to the glycosyl hydrolase 1 family.</text>
</comment>
<dbReference type="InterPro" id="IPR001360">
    <property type="entry name" value="Glyco_hydro_1"/>
</dbReference>
<sequence length="477" mass="54565">MENSTFPKNFLWGGATAANQIEGAWNTDGKGDSVDDHYTAGSAQAPRRVTPILEQDAVYPNHRGIDFYHRYREDIALFAEMGFKVYRMSIAWSRIFPHGDDETPNEAGLAFYDRVFEELRKYHIEPLVTISHYESPYALTEKYGGWKNRALIDLYVRYAETIFQRYQKQVKYWLTFNEINMLTNPFGAYIGGGMLPQPERDMRQDCFRALHNQMVASAKAVQVGHRISPDFRIGCMICFMAVYARTCNPADELLTQQFDQIHNMLAGDVQVRGAYPAYANRFFEENHIDVGMTAEDAQTLQKGRVDYYTFSYYMSNCIGADSGETASGNVMGGLKNPYLQTSAWGWQIDPQGLRWVLNRVYDRYQIPIMVVENGLGAEDRVEPDGSICDDYRIDYLKQHIEQMREAVKDGVDLRGYTTLGPIDLVSASTGEMKKRYGFIYVDLQDNGSGTLERRKKKSFDWYKQVIASNGEDLTVSL</sequence>
<evidence type="ECO:0000313" key="6">
    <source>
        <dbReference type="Proteomes" id="UP001300604"/>
    </source>
</evidence>
<dbReference type="PRINTS" id="PR00131">
    <property type="entry name" value="GLHYDRLASE1"/>
</dbReference>
<keyword evidence="3 5" id="KW-0326">Glycosidase</keyword>
<gene>
    <name evidence="5" type="ORF">PXC00_00950</name>
</gene>
<evidence type="ECO:0000313" key="5">
    <source>
        <dbReference type="EMBL" id="WOC32466.1"/>
    </source>
</evidence>
<dbReference type="PANTHER" id="PTHR10353:SF296">
    <property type="entry name" value="6-PHOSPHO-BETA-GLUCOSIDASE"/>
    <property type="match status" value="1"/>
</dbReference>
<reference evidence="6" key="1">
    <citation type="submission" date="2024-06" db="EMBL/GenBank/DDBJ databases">
        <title>Caproicibacterium argilliputei sp. nov, a novel caproic acid producing anaerobic bacterium isolated from pit mud.</title>
        <authorList>
            <person name="Zeng C."/>
        </authorList>
    </citation>
    <scope>NUCLEOTIDE SEQUENCE [LARGE SCALE GENOMIC DNA]</scope>
    <source>
        <strain evidence="6">ZCY20-5</strain>
    </source>
</reference>
<dbReference type="KEGG" id="carl:PXC00_00950"/>
<organism evidence="5 6">
    <name type="scientific">Caproicibacterium argilliputei</name>
    <dbReference type="NCBI Taxonomy" id="3030016"/>
    <lineage>
        <taxon>Bacteria</taxon>
        <taxon>Bacillati</taxon>
        <taxon>Bacillota</taxon>
        <taxon>Clostridia</taxon>
        <taxon>Eubacteriales</taxon>
        <taxon>Oscillospiraceae</taxon>
        <taxon>Caproicibacterium</taxon>
    </lineage>
</organism>
<dbReference type="SUPFAM" id="SSF51445">
    <property type="entry name" value="(Trans)glycosidases"/>
    <property type="match status" value="1"/>
</dbReference>
<dbReference type="GO" id="GO:0005829">
    <property type="term" value="C:cytosol"/>
    <property type="evidence" value="ECO:0007669"/>
    <property type="project" value="TreeGrafter"/>
</dbReference>
<evidence type="ECO:0000256" key="4">
    <source>
        <dbReference type="RuleBase" id="RU003690"/>
    </source>
</evidence>
<accession>A0AA97DBN5</accession>
<protein>
    <submittedName>
        <fullName evidence="5">Glycoside hydrolase family 1 protein</fullName>
        <ecNumber evidence="5">3.2.1.-</ecNumber>
    </submittedName>
</protein>
<keyword evidence="6" id="KW-1185">Reference proteome</keyword>
<dbReference type="Gene3D" id="3.20.20.80">
    <property type="entry name" value="Glycosidases"/>
    <property type="match status" value="1"/>
</dbReference>
<evidence type="ECO:0000256" key="2">
    <source>
        <dbReference type="ARBA" id="ARBA00022801"/>
    </source>
</evidence>
<dbReference type="RefSeq" id="WP_275844828.1">
    <property type="nucleotide sequence ID" value="NZ_CP135996.1"/>
</dbReference>
<dbReference type="GO" id="GO:0016052">
    <property type="term" value="P:carbohydrate catabolic process"/>
    <property type="evidence" value="ECO:0007669"/>
    <property type="project" value="TreeGrafter"/>
</dbReference>
<dbReference type="InterPro" id="IPR033132">
    <property type="entry name" value="GH_1_N_CS"/>
</dbReference>
<evidence type="ECO:0000256" key="1">
    <source>
        <dbReference type="ARBA" id="ARBA00010838"/>
    </source>
</evidence>
<dbReference type="Proteomes" id="UP001300604">
    <property type="component" value="Chromosome"/>
</dbReference>
<dbReference type="InterPro" id="IPR017853">
    <property type="entry name" value="GH"/>
</dbReference>
<dbReference type="AlphaFoldDB" id="A0AA97DBN5"/>
<keyword evidence="2 5" id="KW-0378">Hydrolase</keyword>
<proteinExistence type="inferred from homology"/>